<dbReference type="EMBL" id="SPNV01000178">
    <property type="protein sequence ID" value="KAF5859104.1"/>
    <property type="molecule type" value="Genomic_DNA"/>
</dbReference>
<accession>A0A8H6A193</accession>
<sequence length="310" mass="35485">MVFYAYSKSIKDDVHWRYLITAPSLEVMDEWYRAMQKALPTGVITRQSPEFYVHDPSRVDLGRCTWTGHNIVPEFMNRMTFALLNNVDGPLYLPFYNGHVCDHRSGKCFYIRSKSDPSVFWFADANGIHAATGKRSRFRITGRDTDKDTVLVRGDSISISPVDHRDRFVSVAGDGLLTLDWRGDDFKFGEFKYGFASDDWEGRARVRRVNDDGEEAERGCSSQSLERTPLVEYRYMCRTRIDGKRYPVILAQLECEQRPSGPIRLPTWEFKRTSSAVAISRDILQAPVPSHKPACSFQGVCLAFLLSLIE</sequence>
<feature type="domain" description="PH" evidence="1">
    <location>
        <begin position="1"/>
        <end position="40"/>
    </location>
</feature>
<protein>
    <recommendedName>
        <fullName evidence="1">PH domain-containing protein</fullName>
    </recommendedName>
</protein>
<reference evidence="2 3" key="1">
    <citation type="submission" date="2019-04" db="EMBL/GenBank/DDBJ databases">
        <title>Aspergillus burnettii sp. nov., novel species from soil in southeast Queensland.</title>
        <authorList>
            <person name="Gilchrist C.L.M."/>
            <person name="Pitt J.I."/>
            <person name="Lange L."/>
            <person name="Lacey H.J."/>
            <person name="Vuong D."/>
            <person name="Midgley D.J."/>
            <person name="Greenfield P."/>
            <person name="Bradbury M."/>
            <person name="Lacey E."/>
            <person name="Busk P.K."/>
            <person name="Pilgaard B."/>
            <person name="Chooi Y.H."/>
            <person name="Piggott A.M."/>
        </authorList>
    </citation>
    <scope>NUCLEOTIDE SEQUENCE [LARGE SCALE GENOMIC DNA]</scope>
    <source>
        <strain evidence="2 3">FRR 5400</strain>
    </source>
</reference>
<dbReference type="PROSITE" id="PS50003">
    <property type="entry name" value="PH_DOMAIN"/>
    <property type="match status" value="1"/>
</dbReference>
<name>A0A8H6A193_PETAA</name>
<dbReference type="Proteomes" id="UP000541154">
    <property type="component" value="Unassembled WGS sequence"/>
</dbReference>
<evidence type="ECO:0000259" key="1">
    <source>
        <dbReference type="PROSITE" id="PS50003"/>
    </source>
</evidence>
<evidence type="ECO:0000313" key="3">
    <source>
        <dbReference type="Proteomes" id="UP000541154"/>
    </source>
</evidence>
<keyword evidence="3" id="KW-1185">Reference proteome</keyword>
<comment type="caution">
    <text evidence="2">The sequence shown here is derived from an EMBL/GenBank/DDBJ whole genome shotgun (WGS) entry which is preliminary data.</text>
</comment>
<gene>
    <name evidence="2" type="ORF">ETB97_003290</name>
</gene>
<proteinExistence type="predicted"/>
<dbReference type="InterPro" id="IPR001849">
    <property type="entry name" value="PH_domain"/>
</dbReference>
<organism evidence="2 3">
    <name type="scientific">Petromyces alliaceus</name>
    <name type="common">Aspergillus alliaceus</name>
    <dbReference type="NCBI Taxonomy" id="209559"/>
    <lineage>
        <taxon>Eukaryota</taxon>
        <taxon>Fungi</taxon>
        <taxon>Dikarya</taxon>
        <taxon>Ascomycota</taxon>
        <taxon>Pezizomycotina</taxon>
        <taxon>Eurotiomycetes</taxon>
        <taxon>Eurotiomycetidae</taxon>
        <taxon>Eurotiales</taxon>
        <taxon>Aspergillaceae</taxon>
        <taxon>Aspergillus</taxon>
        <taxon>Aspergillus subgen. Circumdati</taxon>
    </lineage>
</organism>
<dbReference type="AlphaFoldDB" id="A0A8H6A193"/>
<evidence type="ECO:0000313" key="2">
    <source>
        <dbReference type="EMBL" id="KAF5859104.1"/>
    </source>
</evidence>